<accession>A0AAE0XG76</accession>
<proteinExistence type="predicted"/>
<dbReference type="AlphaFoldDB" id="A0AAE0XG76"/>
<comment type="caution">
    <text evidence="1">The sequence shown here is derived from an EMBL/GenBank/DDBJ whole genome shotgun (WGS) entry which is preliminary data.</text>
</comment>
<dbReference type="Proteomes" id="UP001270362">
    <property type="component" value="Unassembled WGS sequence"/>
</dbReference>
<gene>
    <name evidence="1" type="ORF">B0T22DRAFT_29264</name>
</gene>
<organism evidence="1 2">
    <name type="scientific">Podospora appendiculata</name>
    <dbReference type="NCBI Taxonomy" id="314037"/>
    <lineage>
        <taxon>Eukaryota</taxon>
        <taxon>Fungi</taxon>
        <taxon>Dikarya</taxon>
        <taxon>Ascomycota</taxon>
        <taxon>Pezizomycotina</taxon>
        <taxon>Sordariomycetes</taxon>
        <taxon>Sordariomycetidae</taxon>
        <taxon>Sordariales</taxon>
        <taxon>Podosporaceae</taxon>
        <taxon>Podospora</taxon>
    </lineage>
</organism>
<reference evidence="1" key="2">
    <citation type="submission" date="2023-06" db="EMBL/GenBank/DDBJ databases">
        <authorList>
            <consortium name="Lawrence Berkeley National Laboratory"/>
            <person name="Haridas S."/>
            <person name="Hensen N."/>
            <person name="Bonometti L."/>
            <person name="Westerberg I."/>
            <person name="Brannstrom I.O."/>
            <person name="Guillou S."/>
            <person name="Cros-Aarteil S."/>
            <person name="Calhoun S."/>
            <person name="Kuo A."/>
            <person name="Mondo S."/>
            <person name="Pangilinan J."/>
            <person name="Riley R."/>
            <person name="Labutti K."/>
            <person name="Andreopoulos B."/>
            <person name="Lipzen A."/>
            <person name="Chen C."/>
            <person name="Yanf M."/>
            <person name="Daum C."/>
            <person name="Ng V."/>
            <person name="Clum A."/>
            <person name="Steindorff A."/>
            <person name="Ohm R."/>
            <person name="Martin F."/>
            <person name="Silar P."/>
            <person name="Natvig D."/>
            <person name="Lalanne C."/>
            <person name="Gautier V."/>
            <person name="Ament-Velasquez S.L."/>
            <person name="Kruys A."/>
            <person name="Hutchinson M.I."/>
            <person name="Powell A.J."/>
            <person name="Barry K."/>
            <person name="Miller A.N."/>
            <person name="Grigoriev I.V."/>
            <person name="Debuchy R."/>
            <person name="Gladieux P."/>
            <person name="Thoren M.H."/>
            <person name="Johannesson H."/>
        </authorList>
    </citation>
    <scope>NUCLEOTIDE SEQUENCE</scope>
    <source>
        <strain evidence="1">CBS 314.62</strain>
    </source>
</reference>
<dbReference type="EMBL" id="JAULSO010000001">
    <property type="protein sequence ID" value="KAK3692854.1"/>
    <property type="molecule type" value="Genomic_DNA"/>
</dbReference>
<sequence>MSKPSPSQFIVHARTLREGTGYPGLSAGRWVVFSACPTYLQPWIACVVPQPKSHVSRRRNGRSCGQVTDRFHNLTPPPFSSRKNEKWFDLTTSGFLLSWLRSSPAGGCCVVLSAYPVLHTSSSLSSHHITTTHQPHHITAATTWLVHSHLSAFPLQHSHFLRHSACHENKSLSAARMRSCLSCLLPAEPQSVRECFASLLLLVMRFAGLASWDLADPTRGAGYRKKKPT</sequence>
<evidence type="ECO:0000313" key="1">
    <source>
        <dbReference type="EMBL" id="KAK3692854.1"/>
    </source>
</evidence>
<keyword evidence="2" id="KW-1185">Reference proteome</keyword>
<name>A0AAE0XG76_9PEZI</name>
<protein>
    <submittedName>
        <fullName evidence="1">Uncharacterized protein</fullName>
    </submittedName>
</protein>
<evidence type="ECO:0000313" key="2">
    <source>
        <dbReference type="Proteomes" id="UP001270362"/>
    </source>
</evidence>
<reference evidence="1" key="1">
    <citation type="journal article" date="2023" name="Mol. Phylogenet. Evol.">
        <title>Genome-scale phylogeny and comparative genomics of the fungal order Sordariales.</title>
        <authorList>
            <person name="Hensen N."/>
            <person name="Bonometti L."/>
            <person name="Westerberg I."/>
            <person name="Brannstrom I.O."/>
            <person name="Guillou S."/>
            <person name="Cros-Aarteil S."/>
            <person name="Calhoun S."/>
            <person name="Haridas S."/>
            <person name="Kuo A."/>
            <person name="Mondo S."/>
            <person name="Pangilinan J."/>
            <person name="Riley R."/>
            <person name="LaButti K."/>
            <person name="Andreopoulos B."/>
            <person name="Lipzen A."/>
            <person name="Chen C."/>
            <person name="Yan M."/>
            <person name="Daum C."/>
            <person name="Ng V."/>
            <person name="Clum A."/>
            <person name="Steindorff A."/>
            <person name="Ohm R.A."/>
            <person name="Martin F."/>
            <person name="Silar P."/>
            <person name="Natvig D.O."/>
            <person name="Lalanne C."/>
            <person name="Gautier V."/>
            <person name="Ament-Velasquez S.L."/>
            <person name="Kruys A."/>
            <person name="Hutchinson M.I."/>
            <person name="Powell A.J."/>
            <person name="Barry K."/>
            <person name="Miller A.N."/>
            <person name="Grigoriev I.V."/>
            <person name="Debuchy R."/>
            <person name="Gladieux P."/>
            <person name="Hiltunen Thoren M."/>
            <person name="Johannesson H."/>
        </authorList>
    </citation>
    <scope>NUCLEOTIDE SEQUENCE</scope>
    <source>
        <strain evidence="1">CBS 314.62</strain>
    </source>
</reference>